<dbReference type="Gene3D" id="1.10.10.60">
    <property type="entry name" value="Homeodomain-like"/>
    <property type="match status" value="2"/>
</dbReference>
<sequence length="325" mass="35885">MLQKADRHLVCALAYDGLCTFEFGIAVEAFALKRPELNVPWYTFEVVSNDPSPLTATGGFTLDVASDLDLLAKADTIVLPGWKGSDIAVPTEITTAIKAAHQRGCRLISICSGVFVLAATGLLGKKSATTHWRYTDQLARQYPSINIEPDVLYVEAGDNIFTSAGSAAGLDLCLHIIRLDHGPEIANAVARRFVLPTHRQGGQAQFIERPVSETHNDLAPLLDQLRQKLDQQLSVPEIARMAKMSPRTLIRHFKKTTGQPPQVWLTAERIKRARDLLETSPANIDTIAMNCGFNTPETFRHHFRKQIGTSPSQYRKSFSQALATQ</sequence>
<name>A0A3B0SMQ4_9ZZZZ</name>
<dbReference type="PROSITE" id="PS00041">
    <property type="entry name" value="HTH_ARAC_FAMILY_1"/>
    <property type="match status" value="1"/>
</dbReference>
<dbReference type="CDD" id="cd03137">
    <property type="entry name" value="GATase1_AraC_1"/>
    <property type="match status" value="1"/>
</dbReference>
<dbReference type="PRINTS" id="PR00032">
    <property type="entry name" value="HTHARAC"/>
</dbReference>
<evidence type="ECO:0000259" key="4">
    <source>
        <dbReference type="PROSITE" id="PS01124"/>
    </source>
</evidence>
<protein>
    <submittedName>
        <fullName evidence="5">Transcriptional regulator, AraC family</fullName>
    </submittedName>
</protein>
<evidence type="ECO:0000313" key="5">
    <source>
        <dbReference type="EMBL" id="VAV97683.1"/>
    </source>
</evidence>
<gene>
    <name evidence="5" type="ORF">MNBD_ALPHA08-2515</name>
</gene>
<dbReference type="PANTHER" id="PTHR43130:SF3">
    <property type="entry name" value="HTH-TYPE TRANSCRIPTIONAL REGULATOR RV1931C"/>
    <property type="match status" value="1"/>
</dbReference>
<dbReference type="InterPro" id="IPR029062">
    <property type="entry name" value="Class_I_gatase-like"/>
</dbReference>
<dbReference type="PANTHER" id="PTHR43130">
    <property type="entry name" value="ARAC-FAMILY TRANSCRIPTIONAL REGULATOR"/>
    <property type="match status" value="1"/>
</dbReference>
<dbReference type="EMBL" id="UOEC01000148">
    <property type="protein sequence ID" value="VAV97683.1"/>
    <property type="molecule type" value="Genomic_DNA"/>
</dbReference>
<dbReference type="Pfam" id="PF12833">
    <property type="entry name" value="HTH_18"/>
    <property type="match status" value="1"/>
</dbReference>
<evidence type="ECO:0000256" key="3">
    <source>
        <dbReference type="ARBA" id="ARBA00023163"/>
    </source>
</evidence>
<dbReference type="GO" id="GO:0043565">
    <property type="term" value="F:sequence-specific DNA binding"/>
    <property type="evidence" value="ECO:0007669"/>
    <property type="project" value="InterPro"/>
</dbReference>
<organism evidence="5">
    <name type="scientific">hydrothermal vent metagenome</name>
    <dbReference type="NCBI Taxonomy" id="652676"/>
    <lineage>
        <taxon>unclassified sequences</taxon>
        <taxon>metagenomes</taxon>
        <taxon>ecological metagenomes</taxon>
    </lineage>
</organism>
<keyword evidence="2" id="KW-0238">DNA-binding</keyword>
<dbReference type="InterPro" id="IPR018062">
    <property type="entry name" value="HTH_AraC-typ_CS"/>
</dbReference>
<dbReference type="Gene3D" id="3.40.50.880">
    <property type="match status" value="1"/>
</dbReference>
<proteinExistence type="predicted"/>
<dbReference type="InterPro" id="IPR002818">
    <property type="entry name" value="DJ-1/PfpI"/>
</dbReference>
<dbReference type="InterPro" id="IPR020449">
    <property type="entry name" value="Tscrpt_reg_AraC-type_HTH"/>
</dbReference>
<dbReference type="SMART" id="SM00342">
    <property type="entry name" value="HTH_ARAC"/>
    <property type="match status" value="1"/>
</dbReference>
<evidence type="ECO:0000256" key="1">
    <source>
        <dbReference type="ARBA" id="ARBA00023015"/>
    </source>
</evidence>
<dbReference type="InterPro" id="IPR018060">
    <property type="entry name" value="HTH_AraC"/>
</dbReference>
<dbReference type="SUPFAM" id="SSF52317">
    <property type="entry name" value="Class I glutamine amidotransferase-like"/>
    <property type="match status" value="1"/>
</dbReference>
<evidence type="ECO:0000256" key="2">
    <source>
        <dbReference type="ARBA" id="ARBA00023125"/>
    </source>
</evidence>
<dbReference type="Pfam" id="PF01965">
    <property type="entry name" value="DJ-1_PfpI"/>
    <property type="match status" value="1"/>
</dbReference>
<dbReference type="PROSITE" id="PS01124">
    <property type="entry name" value="HTH_ARAC_FAMILY_2"/>
    <property type="match status" value="1"/>
</dbReference>
<keyword evidence="3" id="KW-0804">Transcription</keyword>
<reference evidence="5" key="1">
    <citation type="submission" date="2018-06" db="EMBL/GenBank/DDBJ databases">
        <authorList>
            <person name="Zhirakovskaya E."/>
        </authorList>
    </citation>
    <scope>NUCLEOTIDE SEQUENCE</scope>
</reference>
<keyword evidence="1" id="KW-0805">Transcription regulation</keyword>
<dbReference type="AlphaFoldDB" id="A0A3B0SMQ4"/>
<dbReference type="NCBIfam" id="NF006902">
    <property type="entry name" value="PRK09393.1"/>
    <property type="match status" value="1"/>
</dbReference>
<dbReference type="InterPro" id="IPR052158">
    <property type="entry name" value="INH-QAR"/>
</dbReference>
<dbReference type="GO" id="GO:0003700">
    <property type="term" value="F:DNA-binding transcription factor activity"/>
    <property type="evidence" value="ECO:0007669"/>
    <property type="project" value="InterPro"/>
</dbReference>
<accession>A0A3B0SMQ4</accession>
<feature type="domain" description="HTH araC/xylS-type" evidence="4">
    <location>
        <begin position="219"/>
        <end position="317"/>
    </location>
</feature>
<dbReference type="InterPro" id="IPR009057">
    <property type="entry name" value="Homeodomain-like_sf"/>
</dbReference>
<dbReference type="SUPFAM" id="SSF46689">
    <property type="entry name" value="Homeodomain-like"/>
    <property type="match status" value="2"/>
</dbReference>